<feature type="region of interest" description="Disordered" evidence="1">
    <location>
        <begin position="121"/>
        <end position="186"/>
    </location>
</feature>
<dbReference type="AlphaFoldDB" id="A0A9P8LCE6"/>
<dbReference type="Proteomes" id="UP000750711">
    <property type="component" value="Unassembled WGS sequence"/>
</dbReference>
<organism evidence="2 3">
    <name type="scientific">Trichoglossum hirsutum</name>
    <dbReference type="NCBI Taxonomy" id="265104"/>
    <lineage>
        <taxon>Eukaryota</taxon>
        <taxon>Fungi</taxon>
        <taxon>Dikarya</taxon>
        <taxon>Ascomycota</taxon>
        <taxon>Pezizomycotina</taxon>
        <taxon>Geoglossomycetes</taxon>
        <taxon>Geoglossales</taxon>
        <taxon>Geoglossaceae</taxon>
        <taxon>Trichoglossum</taxon>
    </lineage>
</organism>
<dbReference type="EMBL" id="JAGHQM010000545">
    <property type="protein sequence ID" value="KAH0559671.1"/>
    <property type="molecule type" value="Genomic_DNA"/>
</dbReference>
<comment type="caution">
    <text evidence="2">The sequence shown here is derived from an EMBL/GenBank/DDBJ whole genome shotgun (WGS) entry which is preliminary data.</text>
</comment>
<feature type="compositionally biased region" description="Acidic residues" evidence="1">
    <location>
        <begin position="165"/>
        <end position="185"/>
    </location>
</feature>
<protein>
    <submittedName>
        <fullName evidence="2">Uncharacterized protein</fullName>
    </submittedName>
</protein>
<evidence type="ECO:0000256" key="1">
    <source>
        <dbReference type="SAM" id="MobiDB-lite"/>
    </source>
</evidence>
<name>A0A9P8LCE6_9PEZI</name>
<sequence>MDPSYPILFRPEQSSFIMWHHTYKHDPGQIQSRLKKTFPKLYSSYPNANLATAVRGHIKISESDWAPTDWLDIDPTKTSWGWMLLVQNEDMIPEGGIPRDNLGIQGGDMLLDAKGSAEVHSGEKCSEKKYEGSYRGSDQHSEAQAYSGKDEPNRGGNAFSGGDGDLPDVDPLIDIDVADPEPDEDGTAKYIEVHLEELMDCF</sequence>
<proteinExistence type="predicted"/>
<gene>
    <name evidence="2" type="ORF">GP486_003816</name>
</gene>
<reference evidence="2" key="1">
    <citation type="submission" date="2021-03" db="EMBL/GenBank/DDBJ databases">
        <title>Comparative genomics and phylogenomic investigation of the class Geoglossomycetes provide insights into ecological specialization and systematics.</title>
        <authorList>
            <person name="Melie T."/>
            <person name="Pirro S."/>
            <person name="Miller A.N."/>
            <person name="Quandt A."/>
        </authorList>
    </citation>
    <scope>NUCLEOTIDE SEQUENCE</scope>
    <source>
        <strain evidence="2">CAQ_001_2017</strain>
    </source>
</reference>
<keyword evidence="3" id="KW-1185">Reference proteome</keyword>
<evidence type="ECO:0000313" key="3">
    <source>
        <dbReference type="Proteomes" id="UP000750711"/>
    </source>
</evidence>
<accession>A0A9P8LCE6</accession>
<evidence type="ECO:0000313" key="2">
    <source>
        <dbReference type="EMBL" id="KAH0559671.1"/>
    </source>
</evidence>
<feature type="compositionally biased region" description="Basic and acidic residues" evidence="1">
    <location>
        <begin position="121"/>
        <end position="141"/>
    </location>
</feature>